<accession>A0A075MT75</accession>
<protein>
    <recommendedName>
        <fullName evidence="3">YtkA-like domain-containing protein</fullName>
    </recommendedName>
</protein>
<dbReference type="Proteomes" id="UP000028194">
    <property type="component" value="Chromosome"/>
</dbReference>
<dbReference type="STRING" id="1459636.NTE_02709"/>
<gene>
    <name evidence="1" type="ORF">NTE_02709</name>
</gene>
<dbReference type="eggNOG" id="arCOG08800">
    <property type="taxonomic scope" value="Archaea"/>
</dbReference>
<name>A0A075MT75_9ARCH</name>
<proteinExistence type="predicted"/>
<keyword evidence="2" id="KW-1185">Reference proteome</keyword>
<reference evidence="1 2" key="1">
    <citation type="journal article" date="2014" name="PLoS ONE">
        <title>Genome Sequence of Candidatus Nitrososphaera evergladensis from Group I.1b Enriched from Everglades Soil Reveals Novel Genomic Features of the Ammonia-Oxidizing Archaea.</title>
        <authorList>
            <person name="Zhalnina K.V."/>
            <person name="Dias R."/>
            <person name="Leonard M.T."/>
            <person name="Dorr de Quadros P."/>
            <person name="Camargo F.A."/>
            <person name="Drew J.C."/>
            <person name="Farmerie W.G."/>
            <person name="Daroub S.H."/>
            <person name="Triplett E.W."/>
        </authorList>
    </citation>
    <scope>NUCLEOTIDE SEQUENCE [LARGE SCALE GENOMIC DNA]</scope>
    <source>
        <strain evidence="1 2">SR1</strain>
    </source>
</reference>
<evidence type="ECO:0000313" key="2">
    <source>
        <dbReference type="Proteomes" id="UP000028194"/>
    </source>
</evidence>
<organism evidence="1 2">
    <name type="scientific">Candidatus Nitrososphaera evergladensis SR1</name>
    <dbReference type="NCBI Taxonomy" id="1459636"/>
    <lineage>
        <taxon>Archaea</taxon>
        <taxon>Nitrososphaerota</taxon>
        <taxon>Nitrososphaeria</taxon>
        <taxon>Nitrososphaerales</taxon>
        <taxon>Nitrososphaeraceae</taxon>
        <taxon>Nitrososphaera</taxon>
    </lineage>
</organism>
<sequence>MRLSQYRLAVALISMISTISLIPLAFASYIVLMTPSIPKAITIDNLSVKEAIVGQQLVITTTVQSNLKEARSYAIIIEARDYDGVTMAMNWQTGNMDAHGSTSMGMSWIPQKAGTYQLRTFVMSGIHNAQVYSAVESSEIKISTR</sequence>
<evidence type="ECO:0008006" key="3">
    <source>
        <dbReference type="Google" id="ProtNLM"/>
    </source>
</evidence>
<dbReference type="HOGENOM" id="CLU_1792194_0_0_2"/>
<dbReference type="AlphaFoldDB" id="A0A075MT75"/>
<dbReference type="KEGG" id="nev:NTE_02709"/>
<evidence type="ECO:0000313" key="1">
    <source>
        <dbReference type="EMBL" id="AIF84751.1"/>
    </source>
</evidence>
<dbReference type="EMBL" id="CP007174">
    <property type="protein sequence ID" value="AIF84751.1"/>
    <property type="molecule type" value="Genomic_DNA"/>
</dbReference>